<feature type="compositionally biased region" description="Basic and acidic residues" evidence="9">
    <location>
        <begin position="215"/>
        <end position="225"/>
    </location>
</feature>
<feature type="region of interest" description="Disordered" evidence="9">
    <location>
        <begin position="595"/>
        <end position="623"/>
    </location>
</feature>
<dbReference type="SUPFAM" id="SSF57667">
    <property type="entry name" value="beta-beta-alpha zinc fingers"/>
    <property type="match status" value="4"/>
</dbReference>
<protein>
    <recommendedName>
        <fullName evidence="10">C2H2-type domain-containing protein</fullName>
    </recommendedName>
</protein>
<dbReference type="InterPro" id="IPR036236">
    <property type="entry name" value="Znf_C2H2_sf"/>
</dbReference>
<keyword evidence="2" id="KW-0479">Metal-binding</keyword>
<dbReference type="GO" id="GO:0008270">
    <property type="term" value="F:zinc ion binding"/>
    <property type="evidence" value="ECO:0007669"/>
    <property type="project" value="UniProtKB-KW"/>
</dbReference>
<feature type="domain" description="C2H2-type" evidence="10">
    <location>
        <begin position="480"/>
        <end position="507"/>
    </location>
</feature>
<dbReference type="FunFam" id="3.30.160.60:FF:000688">
    <property type="entry name" value="zinc finger protein 197 isoform X1"/>
    <property type="match status" value="1"/>
</dbReference>
<sequence>MTSSQVEPCLTCFRKTDNYLRIADETNADDVERIVTTHFWFSDAECASSVLCTSCWEKIDDFHKFYCEVKRSHSELAVEVEIKVEPLDVPLVKREQTGAKTSDEEEDDEDDDDFDGDRDVKEPFDDVKDEPDVDSDVKEEEEKKEMEEPVKKKRGRKRKIPLPKPEPENTASEDESDEDSEWEPARNDDSSDEAPRKIKAPKEVKKPRKKYAPRKPKDPSEVKVPKERKKRDIAKEDEFIRRYCPIFCDKCNFSCDTFAELKDHTTNLHNCNPLVVCCEHKFYKRSFLYQHAQYHENPDKFKCQTCSKIFHSGLALKLHLDYTHVPEEDRIHKCDECGATFAKAYHLTSHRLKHVSIAQKRFYCEQCDIAFRTNQSYKTHQHSKHGAAAKYVCDICARGFRQKSDLVTHQLTHSAEGLEQLKIQCEHCLKWMKNKKSIWTHRRICQSSGPVACDICGKMAPNPEQLKSHKKFMHQDQRVHQCQYCEKAFKRPIDLKEHETIHTGEVLYTCNFCPKTFNSNSNLYSHRRKMHPIEYAEWKLALQLKKQPAAETAAIANAAAAVANSMGVVGAGHGGELPPFNPALVPTMAAASQLHPTLAPPPSLVPPPSGPPPPEHQQGEGFM</sequence>
<dbReference type="InterPro" id="IPR012934">
    <property type="entry name" value="Znf_AD"/>
</dbReference>
<name>A0A1Q3F7E9_CULTA</name>
<dbReference type="PROSITE" id="PS50157">
    <property type="entry name" value="ZINC_FINGER_C2H2_2"/>
    <property type="match status" value="7"/>
</dbReference>
<dbReference type="GO" id="GO:0005634">
    <property type="term" value="C:nucleus"/>
    <property type="evidence" value="ECO:0007669"/>
    <property type="project" value="UniProtKB-SubCell"/>
</dbReference>
<keyword evidence="3" id="KW-0677">Repeat</keyword>
<feature type="compositionally biased region" description="Basic residues" evidence="9">
    <location>
        <begin position="205"/>
        <end position="214"/>
    </location>
</feature>
<keyword evidence="6" id="KW-0238">DNA-binding</keyword>
<evidence type="ECO:0000256" key="3">
    <source>
        <dbReference type="ARBA" id="ARBA00022737"/>
    </source>
</evidence>
<dbReference type="Pfam" id="PF00096">
    <property type="entry name" value="zf-C2H2"/>
    <property type="match status" value="3"/>
</dbReference>
<dbReference type="GO" id="GO:0001228">
    <property type="term" value="F:DNA-binding transcription activator activity, RNA polymerase II-specific"/>
    <property type="evidence" value="ECO:0007669"/>
    <property type="project" value="TreeGrafter"/>
</dbReference>
<feature type="compositionally biased region" description="Basic residues" evidence="9">
    <location>
        <begin position="151"/>
        <end position="161"/>
    </location>
</feature>
<dbReference type="FunFam" id="3.30.160.60:FF:000045">
    <property type="entry name" value="ZFP69 zinc finger protein B"/>
    <property type="match status" value="1"/>
</dbReference>
<feature type="domain" description="C2H2-type" evidence="10">
    <location>
        <begin position="508"/>
        <end position="536"/>
    </location>
</feature>
<accession>A0A1Q3F7E9</accession>
<feature type="compositionally biased region" description="Basic and acidic residues" evidence="9">
    <location>
        <begin position="117"/>
        <end position="126"/>
    </location>
</feature>
<dbReference type="PANTHER" id="PTHR24393">
    <property type="entry name" value="ZINC FINGER PROTEIN"/>
    <property type="match status" value="1"/>
</dbReference>
<reference evidence="11" key="1">
    <citation type="submission" date="2017-01" db="EMBL/GenBank/DDBJ databases">
        <title>A deep insight into the sialotranscriptome of adult male and female Cluex tarsalis mosquitoes.</title>
        <authorList>
            <person name="Ribeiro J.M."/>
            <person name="Moreira F."/>
            <person name="Bernard K.A."/>
            <person name="Calvo E."/>
        </authorList>
    </citation>
    <scope>NUCLEOTIDE SEQUENCE</scope>
    <source>
        <strain evidence="11">Kern County</strain>
        <tissue evidence="11">Salivary glands</tissue>
    </source>
</reference>
<feature type="domain" description="C2H2-type" evidence="10">
    <location>
        <begin position="451"/>
        <end position="479"/>
    </location>
</feature>
<dbReference type="GO" id="GO:0000978">
    <property type="term" value="F:RNA polymerase II cis-regulatory region sequence-specific DNA binding"/>
    <property type="evidence" value="ECO:0007669"/>
    <property type="project" value="TreeGrafter"/>
</dbReference>
<dbReference type="AlphaFoldDB" id="A0A1Q3F7E9"/>
<feature type="compositionally biased region" description="Basic and acidic residues" evidence="9">
    <location>
        <begin position="140"/>
        <end position="150"/>
    </location>
</feature>
<dbReference type="SMART" id="SM00355">
    <property type="entry name" value="ZnF_C2H2"/>
    <property type="match status" value="9"/>
</dbReference>
<feature type="region of interest" description="Disordered" evidence="9">
    <location>
        <begin position="93"/>
        <end position="230"/>
    </location>
</feature>
<dbReference type="SMART" id="SM00868">
    <property type="entry name" value="zf-AD"/>
    <property type="match status" value="1"/>
</dbReference>
<evidence type="ECO:0000256" key="8">
    <source>
        <dbReference type="PROSITE-ProRule" id="PRU00042"/>
    </source>
</evidence>
<feature type="domain" description="C2H2-type" evidence="10">
    <location>
        <begin position="362"/>
        <end position="390"/>
    </location>
</feature>
<comment type="subcellular location">
    <subcellularLocation>
        <location evidence="1">Nucleus</location>
    </subcellularLocation>
</comment>
<evidence type="ECO:0000256" key="6">
    <source>
        <dbReference type="ARBA" id="ARBA00023125"/>
    </source>
</evidence>
<feature type="compositionally biased region" description="Acidic residues" evidence="9">
    <location>
        <begin position="127"/>
        <end position="139"/>
    </location>
</feature>
<dbReference type="InterPro" id="IPR013087">
    <property type="entry name" value="Znf_C2H2_type"/>
</dbReference>
<feature type="compositionally biased region" description="Pro residues" evidence="9">
    <location>
        <begin position="598"/>
        <end position="615"/>
    </location>
</feature>
<dbReference type="PROSITE" id="PS00028">
    <property type="entry name" value="ZINC_FINGER_C2H2_1"/>
    <property type="match status" value="5"/>
</dbReference>
<keyword evidence="7" id="KW-0539">Nucleus</keyword>
<feature type="domain" description="C2H2-type" evidence="10">
    <location>
        <begin position="332"/>
        <end position="359"/>
    </location>
</feature>
<dbReference type="Pfam" id="PF07776">
    <property type="entry name" value="zf-AD"/>
    <property type="match status" value="1"/>
</dbReference>
<dbReference type="PANTHER" id="PTHR24393:SF34">
    <property type="entry name" value="PR_SET DOMAIN 13"/>
    <property type="match status" value="1"/>
</dbReference>
<organism evidence="11">
    <name type="scientific">Culex tarsalis</name>
    <name type="common">Encephalitis mosquito</name>
    <dbReference type="NCBI Taxonomy" id="7177"/>
    <lineage>
        <taxon>Eukaryota</taxon>
        <taxon>Metazoa</taxon>
        <taxon>Ecdysozoa</taxon>
        <taxon>Arthropoda</taxon>
        <taxon>Hexapoda</taxon>
        <taxon>Insecta</taxon>
        <taxon>Pterygota</taxon>
        <taxon>Neoptera</taxon>
        <taxon>Endopterygota</taxon>
        <taxon>Diptera</taxon>
        <taxon>Nematocera</taxon>
        <taxon>Culicoidea</taxon>
        <taxon>Culicidae</taxon>
        <taxon>Culicinae</taxon>
        <taxon>Culicini</taxon>
        <taxon>Culex</taxon>
        <taxon>Culex</taxon>
    </lineage>
</organism>
<feature type="compositionally biased region" description="Acidic residues" evidence="9">
    <location>
        <begin position="103"/>
        <end position="116"/>
    </location>
</feature>
<feature type="compositionally biased region" description="Basic and acidic residues" evidence="9">
    <location>
        <begin position="183"/>
        <end position="204"/>
    </location>
</feature>
<evidence type="ECO:0000256" key="7">
    <source>
        <dbReference type="ARBA" id="ARBA00023242"/>
    </source>
</evidence>
<evidence type="ECO:0000256" key="9">
    <source>
        <dbReference type="SAM" id="MobiDB-lite"/>
    </source>
</evidence>
<dbReference type="GO" id="GO:0030674">
    <property type="term" value="F:protein-macromolecule adaptor activity"/>
    <property type="evidence" value="ECO:0007669"/>
    <property type="project" value="UniProtKB-ARBA"/>
</dbReference>
<keyword evidence="5" id="KW-0862">Zinc</keyword>
<evidence type="ECO:0000256" key="4">
    <source>
        <dbReference type="ARBA" id="ARBA00022771"/>
    </source>
</evidence>
<proteinExistence type="predicted"/>
<dbReference type="Gene3D" id="3.30.160.60">
    <property type="entry name" value="Classic Zinc Finger"/>
    <property type="match status" value="6"/>
</dbReference>
<evidence type="ECO:0000256" key="1">
    <source>
        <dbReference type="ARBA" id="ARBA00004123"/>
    </source>
</evidence>
<evidence type="ECO:0000256" key="5">
    <source>
        <dbReference type="ARBA" id="ARBA00022833"/>
    </source>
</evidence>
<dbReference type="EMBL" id="GFDL01011612">
    <property type="protein sequence ID" value="JAV23433.1"/>
    <property type="molecule type" value="Transcribed_RNA"/>
</dbReference>
<dbReference type="Gene3D" id="3.40.1800.20">
    <property type="match status" value="1"/>
</dbReference>
<evidence type="ECO:0000256" key="2">
    <source>
        <dbReference type="ARBA" id="ARBA00022723"/>
    </source>
</evidence>
<evidence type="ECO:0000313" key="11">
    <source>
        <dbReference type="EMBL" id="JAV23433.1"/>
    </source>
</evidence>
<evidence type="ECO:0000259" key="10">
    <source>
        <dbReference type="PROSITE" id="PS50157"/>
    </source>
</evidence>
<feature type="domain" description="C2H2-type" evidence="10">
    <location>
        <begin position="391"/>
        <end position="418"/>
    </location>
</feature>
<dbReference type="SUPFAM" id="SSF57716">
    <property type="entry name" value="Glucocorticoid receptor-like (DNA-binding domain)"/>
    <property type="match status" value="1"/>
</dbReference>
<feature type="compositionally biased region" description="Acidic residues" evidence="9">
    <location>
        <begin position="171"/>
        <end position="182"/>
    </location>
</feature>
<keyword evidence="4 8" id="KW-0863">Zinc-finger</keyword>
<dbReference type="Pfam" id="PF13912">
    <property type="entry name" value="zf-C2H2_6"/>
    <property type="match status" value="2"/>
</dbReference>
<feature type="domain" description="C2H2-type" evidence="10">
    <location>
        <begin position="301"/>
        <end position="329"/>
    </location>
</feature>